<dbReference type="EMBL" id="AWNI01000003">
    <property type="protein sequence ID" value="ETS65061.1"/>
    <property type="molecule type" value="Genomic_DNA"/>
</dbReference>
<proteinExistence type="predicted"/>
<evidence type="ECO:0000313" key="1">
    <source>
        <dbReference type="EMBL" id="ETS65061.1"/>
    </source>
</evidence>
<organism evidence="1 2">
    <name type="scientific">Moesziomyces aphidis</name>
    <name type="common">Pseudozyma aphidis</name>
    <dbReference type="NCBI Taxonomy" id="84754"/>
    <lineage>
        <taxon>Eukaryota</taxon>
        <taxon>Fungi</taxon>
        <taxon>Dikarya</taxon>
        <taxon>Basidiomycota</taxon>
        <taxon>Ustilaginomycotina</taxon>
        <taxon>Ustilaginomycetes</taxon>
        <taxon>Ustilaginales</taxon>
        <taxon>Ustilaginaceae</taxon>
        <taxon>Moesziomyces</taxon>
    </lineage>
</organism>
<dbReference type="AlphaFoldDB" id="W3VWA3"/>
<dbReference type="Proteomes" id="UP000019462">
    <property type="component" value="Unassembled WGS sequence"/>
</dbReference>
<sequence>MLLAAMLTARRNSTEICDNLPARNSADVGITRDAVRSPHLGQHDLGLATPLGLPKPILDRIKQCVDRVYRSILKAELVVRELRA</sequence>
<evidence type="ECO:0000313" key="2">
    <source>
        <dbReference type="Proteomes" id="UP000019462"/>
    </source>
</evidence>
<comment type="caution">
    <text evidence="1">The sequence shown here is derived from an EMBL/GenBank/DDBJ whole genome shotgun (WGS) entry which is preliminary data.</text>
</comment>
<protein>
    <submittedName>
        <fullName evidence="1">Uncharacterized protein</fullName>
    </submittedName>
</protein>
<name>W3VWA3_MOEAP</name>
<accession>W3VWA3</accession>
<reference evidence="1 2" key="1">
    <citation type="journal article" date="2014" name="Genome Announc.">
        <title>Genome sequence of the basidiomycetous fungus Pseudozyma aphidis DSM70725, an efficient producer of biosurfactant mannosylerythritol lipids.</title>
        <authorList>
            <person name="Lorenz S."/>
            <person name="Guenther M."/>
            <person name="Grumaz C."/>
            <person name="Rupp S."/>
            <person name="Zibek S."/>
            <person name="Sohn K."/>
        </authorList>
    </citation>
    <scope>NUCLEOTIDE SEQUENCE [LARGE SCALE GENOMIC DNA]</scope>
    <source>
        <strain evidence="2">ATCC 32657 / CBS 517.83 / DSM 70725 / JCM 10318 / NBRC 10182 / NRRL Y-7954 / St-0401</strain>
    </source>
</reference>
<gene>
    <name evidence="1" type="ORF">PaG_00515</name>
</gene>
<dbReference type="HOGENOM" id="CLU_2528390_0_0_1"/>
<keyword evidence="2" id="KW-1185">Reference proteome</keyword>